<dbReference type="AlphaFoldDB" id="Q6SEZ3"/>
<gene>
    <name evidence="1" type="ORF">MBMO_EBAC080-L028H02.94</name>
</gene>
<name>Q6SEZ3_9BACT</name>
<protein>
    <submittedName>
        <fullName evidence="1">Uncharacterized protein</fullName>
    </submittedName>
</protein>
<proteinExistence type="predicted"/>
<organism evidence="1">
    <name type="scientific">uncultured marine bacterium 582</name>
    <dbReference type="NCBI Taxonomy" id="257402"/>
    <lineage>
        <taxon>Bacteria</taxon>
        <taxon>environmental samples</taxon>
    </lineage>
</organism>
<sequence length="30" mass="3481">MQIYETIFVIQSLGFASIDRVNVKIIKKIL</sequence>
<accession>Q6SEZ3</accession>
<reference evidence="1" key="1">
    <citation type="submission" date="2003-11" db="EMBL/GenBank/DDBJ databases">
        <authorList>
            <person name="Heidelberg J.F."/>
            <person name="Eisen J.A."/>
            <person name="Nelson W.C."/>
            <person name="DeLong E.F."/>
        </authorList>
    </citation>
    <scope>NUCLEOTIDE SEQUENCE</scope>
</reference>
<reference evidence="1" key="2">
    <citation type="submission" date="2003-12" db="EMBL/GenBank/DDBJ databases">
        <title>Monterey Bay Coastal Ocean Microbial Observatory environmental clone sequencing.</title>
        <authorList>
            <person name="DeLong E.F."/>
        </authorList>
    </citation>
    <scope>NUCLEOTIDE SEQUENCE</scope>
</reference>
<dbReference type="EMBL" id="AY458649">
    <property type="protein sequence ID" value="AAR38429.1"/>
    <property type="molecule type" value="Genomic_DNA"/>
</dbReference>
<evidence type="ECO:0000313" key="1">
    <source>
        <dbReference type="EMBL" id="AAR38429.1"/>
    </source>
</evidence>